<keyword evidence="3" id="KW-1185">Reference proteome</keyword>
<dbReference type="GeneID" id="17351352"/>
<reference evidence="2 3" key="1">
    <citation type="journal article" date="2010" name="Plant Cell">
        <title>The Chlorella variabilis NC64A genome reveals adaptation to photosymbiosis, coevolution with viruses, and cryptic sex.</title>
        <authorList>
            <person name="Blanc G."/>
            <person name="Duncan G."/>
            <person name="Agarkova I."/>
            <person name="Borodovsky M."/>
            <person name="Gurnon J."/>
            <person name="Kuo A."/>
            <person name="Lindquist E."/>
            <person name="Lucas S."/>
            <person name="Pangilinan J."/>
            <person name="Polle J."/>
            <person name="Salamov A."/>
            <person name="Terry A."/>
            <person name="Yamada T."/>
            <person name="Dunigan D.D."/>
            <person name="Grigoriev I.V."/>
            <person name="Claverie J.M."/>
            <person name="Van Etten J.L."/>
        </authorList>
    </citation>
    <scope>NUCLEOTIDE SEQUENCE [LARGE SCALE GENOMIC DNA]</scope>
    <source>
        <strain evidence="2 3">NC64A</strain>
    </source>
</reference>
<dbReference type="SUPFAM" id="SSF57184">
    <property type="entry name" value="Growth factor receptor domain"/>
    <property type="match status" value="1"/>
</dbReference>
<dbReference type="RefSeq" id="XP_005844048.1">
    <property type="nucleotide sequence ID" value="XM_005843986.1"/>
</dbReference>
<dbReference type="InParanoid" id="E1ZQJ0"/>
<gene>
    <name evidence="2" type="ORF">CHLNCDRAFT_139611</name>
</gene>
<dbReference type="PROSITE" id="PS51257">
    <property type="entry name" value="PROKAR_LIPOPROTEIN"/>
    <property type="match status" value="1"/>
</dbReference>
<evidence type="ECO:0008006" key="4">
    <source>
        <dbReference type="Google" id="ProtNLM"/>
    </source>
</evidence>
<proteinExistence type="predicted"/>
<evidence type="ECO:0000256" key="1">
    <source>
        <dbReference type="SAM" id="SignalP"/>
    </source>
</evidence>
<dbReference type="OrthoDB" id="25879at2759"/>
<name>E1ZQJ0_CHLVA</name>
<dbReference type="Proteomes" id="UP000008141">
    <property type="component" value="Unassembled WGS sequence"/>
</dbReference>
<evidence type="ECO:0000313" key="2">
    <source>
        <dbReference type="EMBL" id="EFN51946.1"/>
    </source>
</evidence>
<dbReference type="EMBL" id="GL433859">
    <property type="protein sequence ID" value="EFN51946.1"/>
    <property type="molecule type" value="Genomic_DNA"/>
</dbReference>
<sequence>MGRSLAIAAIAAVIFVLAQGAAAACQRGVNGCAKCNVAKTKCEVCQSGYGRHPAGTCHKCGPGCTRCSGLNPARCTACKPKHYLKGFKCYKCPRHCVECEKGTGKCLRCKPPTWDADAYSWAPVYGKTSAGTCVLCQPQGNHAGWCSACKGDKPKRCTKCTDFNNGFPMYLDTSYHCQFCTALHGDKCLKCRNGDGKCIICADGWVPDGAGSCKTA</sequence>
<dbReference type="InterPro" id="IPR009030">
    <property type="entry name" value="Growth_fac_rcpt_cys_sf"/>
</dbReference>
<dbReference type="KEGG" id="cvr:CHLNCDRAFT_139611"/>
<accession>E1ZQJ0</accession>
<organism evidence="3">
    <name type="scientific">Chlorella variabilis</name>
    <name type="common">Green alga</name>
    <dbReference type="NCBI Taxonomy" id="554065"/>
    <lineage>
        <taxon>Eukaryota</taxon>
        <taxon>Viridiplantae</taxon>
        <taxon>Chlorophyta</taxon>
        <taxon>core chlorophytes</taxon>
        <taxon>Trebouxiophyceae</taxon>
        <taxon>Chlorellales</taxon>
        <taxon>Chlorellaceae</taxon>
        <taxon>Chlorella clade</taxon>
        <taxon>Chlorella</taxon>
    </lineage>
</organism>
<feature type="chain" id="PRO_5003156441" description="TNFR-Cys domain-containing protein" evidence="1">
    <location>
        <begin position="24"/>
        <end position="216"/>
    </location>
</feature>
<dbReference type="AlphaFoldDB" id="E1ZQJ0"/>
<keyword evidence="1" id="KW-0732">Signal</keyword>
<protein>
    <recommendedName>
        <fullName evidence="4">TNFR-Cys domain-containing protein</fullName>
    </recommendedName>
</protein>
<feature type="signal peptide" evidence="1">
    <location>
        <begin position="1"/>
        <end position="23"/>
    </location>
</feature>
<evidence type="ECO:0000313" key="3">
    <source>
        <dbReference type="Proteomes" id="UP000008141"/>
    </source>
</evidence>